<evidence type="ECO:0000256" key="1">
    <source>
        <dbReference type="ARBA" id="ARBA00004141"/>
    </source>
</evidence>
<dbReference type="SUPFAM" id="SSF103481">
    <property type="entry name" value="Multidrug resistance efflux transporter EmrE"/>
    <property type="match status" value="2"/>
</dbReference>
<evidence type="ECO:0000313" key="8">
    <source>
        <dbReference type="EMBL" id="SDP98012.1"/>
    </source>
</evidence>
<evidence type="ECO:0000256" key="4">
    <source>
        <dbReference type="ARBA" id="ARBA00022989"/>
    </source>
</evidence>
<keyword evidence="9" id="KW-1185">Reference proteome</keyword>
<evidence type="ECO:0000256" key="5">
    <source>
        <dbReference type="ARBA" id="ARBA00023136"/>
    </source>
</evidence>
<feature type="transmembrane region" description="Helical" evidence="6">
    <location>
        <begin position="234"/>
        <end position="253"/>
    </location>
</feature>
<dbReference type="Proteomes" id="UP000199691">
    <property type="component" value="Unassembled WGS sequence"/>
</dbReference>
<dbReference type="InterPro" id="IPR000620">
    <property type="entry name" value="EamA_dom"/>
</dbReference>
<comment type="subcellular location">
    <subcellularLocation>
        <location evidence="1">Membrane</location>
        <topology evidence="1">Multi-pass membrane protein</topology>
    </subcellularLocation>
</comment>
<comment type="similarity">
    <text evidence="2">Belongs to the EamA transporter family.</text>
</comment>
<feature type="transmembrane region" description="Helical" evidence="6">
    <location>
        <begin position="57"/>
        <end position="78"/>
    </location>
</feature>
<dbReference type="InterPro" id="IPR050638">
    <property type="entry name" value="AA-Vitamin_Transporters"/>
</dbReference>
<dbReference type="AlphaFoldDB" id="A0A1H0X533"/>
<dbReference type="PANTHER" id="PTHR32322">
    <property type="entry name" value="INNER MEMBRANE TRANSPORTER"/>
    <property type="match status" value="1"/>
</dbReference>
<feature type="transmembrane region" description="Helical" evidence="6">
    <location>
        <begin position="27"/>
        <end position="45"/>
    </location>
</feature>
<dbReference type="EMBL" id="FNIX01000035">
    <property type="protein sequence ID" value="SDP98012.1"/>
    <property type="molecule type" value="Genomic_DNA"/>
</dbReference>
<evidence type="ECO:0000259" key="7">
    <source>
        <dbReference type="Pfam" id="PF00892"/>
    </source>
</evidence>
<dbReference type="GO" id="GO:0016020">
    <property type="term" value="C:membrane"/>
    <property type="evidence" value="ECO:0007669"/>
    <property type="project" value="UniProtKB-SubCell"/>
</dbReference>
<dbReference type="PANTHER" id="PTHR32322:SF2">
    <property type="entry name" value="EAMA DOMAIN-CONTAINING PROTEIN"/>
    <property type="match status" value="1"/>
</dbReference>
<feature type="transmembrane region" description="Helical" evidence="6">
    <location>
        <begin position="259"/>
        <end position="277"/>
    </location>
</feature>
<evidence type="ECO:0000256" key="6">
    <source>
        <dbReference type="SAM" id="Phobius"/>
    </source>
</evidence>
<evidence type="ECO:0000313" key="9">
    <source>
        <dbReference type="Proteomes" id="UP000199691"/>
    </source>
</evidence>
<evidence type="ECO:0000256" key="2">
    <source>
        <dbReference type="ARBA" id="ARBA00007362"/>
    </source>
</evidence>
<keyword evidence="3 6" id="KW-0812">Transmembrane</keyword>
<gene>
    <name evidence="8" type="ORF">SAMN05421507_13520</name>
</gene>
<keyword evidence="4 6" id="KW-1133">Transmembrane helix</keyword>
<feature type="domain" description="EamA" evidence="7">
    <location>
        <begin position="143"/>
        <end position="277"/>
    </location>
</feature>
<dbReference type="Pfam" id="PF00892">
    <property type="entry name" value="EamA"/>
    <property type="match status" value="2"/>
</dbReference>
<keyword evidence="5 6" id="KW-0472">Membrane</keyword>
<feature type="transmembrane region" description="Helical" evidence="6">
    <location>
        <begin position="172"/>
        <end position="194"/>
    </location>
</feature>
<accession>A0A1H0X533</accession>
<sequence length="301" mass="30640">MLLSAIWGSSFALIEVAVDAGVPPVQVALARCLFGALALGAICVAQRAAVPRDPRTWGHAAVVAALLNSVPFTLLAFGESRVDSVLAGVLNATTPLTTLAFALLVVPGEQVTRTRLAGLLLGFCGVLVLLGVWRGLDGDVLTGGLACLGATTCYGAGFAYTRRFLSGVPHRASALSAVQITCATVQLGLAAPLLSGPPSWPGTSAALALLVLGAIGTGYAYVLNLDLIREAGPTVAATVTYVTPLWSTALGYFLLAEPVGWHTLAGGGVVVGAILLARRPVRDRSGTSPVPGRRPGARAGD</sequence>
<dbReference type="STRING" id="641025.SAMN05421507_13520"/>
<dbReference type="InterPro" id="IPR037185">
    <property type="entry name" value="EmrE-like"/>
</dbReference>
<feature type="transmembrane region" description="Helical" evidence="6">
    <location>
        <begin position="84"/>
        <end position="104"/>
    </location>
</feature>
<feature type="domain" description="EamA" evidence="7">
    <location>
        <begin position="2"/>
        <end position="130"/>
    </location>
</feature>
<feature type="transmembrane region" description="Helical" evidence="6">
    <location>
        <begin position="200"/>
        <end position="222"/>
    </location>
</feature>
<name>A0A1H0X533_9PSEU</name>
<reference evidence="9" key="1">
    <citation type="submission" date="2016-10" db="EMBL/GenBank/DDBJ databases">
        <authorList>
            <person name="Varghese N."/>
            <person name="Submissions S."/>
        </authorList>
    </citation>
    <scope>NUCLEOTIDE SEQUENCE [LARGE SCALE GENOMIC DNA]</scope>
    <source>
        <strain evidence="9">CGMCC 4.6609</strain>
    </source>
</reference>
<feature type="transmembrane region" description="Helical" evidence="6">
    <location>
        <begin position="116"/>
        <end position="134"/>
    </location>
</feature>
<protein>
    <submittedName>
        <fullName evidence="8">Permease of the drug/metabolite transporter (DMT) superfamily</fullName>
    </submittedName>
</protein>
<proteinExistence type="inferred from homology"/>
<organism evidence="8 9">
    <name type="scientific">Lentzea jiangxiensis</name>
    <dbReference type="NCBI Taxonomy" id="641025"/>
    <lineage>
        <taxon>Bacteria</taxon>
        <taxon>Bacillati</taxon>
        <taxon>Actinomycetota</taxon>
        <taxon>Actinomycetes</taxon>
        <taxon>Pseudonocardiales</taxon>
        <taxon>Pseudonocardiaceae</taxon>
        <taxon>Lentzea</taxon>
    </lineage>
</organism>
<feature type="transmembrane region" description="Helical" evidence="6">
    <location>
        <begin position="140"/>
        <end position="160"/>
    </location>
</feature>
<evidence type="ECO:0000256" key="3">
    <source>
        <dbReference type="ARBA" id="ARBA00022692"/>
    </source>
</evidence>